<dbReference type="PANTHER" id="PTHR43735">
    <property type="entry name" value="APOPTOSIS-INDUCING FACTOR 1"/>
    <property type="match status" value="1"/>
</dbReference>
<dbReference type="Gene3D" id="3.50.50.60">
    <property type="entry name" value="FAD/NAD(P)-binding domain"/>
    <property type="match status" value="2"/>
</dbReference>
<feature type="domain" description="FAD/NAD(P)-binding" evidence="1">
    <location>
        <begin position="3"/>
        <end position="298"/>
    </location>
</feature>
<dbReference type="AlphaFoldDB" id="A0A4V3XCL4"/>
<evidence type="ECO:0000313" key="3">
    <source>
        <dbReference type="Proteomes" id="UP000308199"/>
    </source>
</evidence>
<name>A0A4V3XCL4_9AGAM</name>
<accession>A0A4V3XCL4</accession>
<dbReference type="EMBL" id="SGPK01000197">
    <property type="protein sequence ID" value="THH06413.1"/>
    <property type="molecule type" value="Genomic_DNA"/>
</dbReference>
<dbReference type="GO" id="GO:0004174">
    <property type="term" value="F:electron-transferring-flavoprotein dehydrogenase activity"/>
    <property type="evidence" value="ECO:0007669"/>
    <property type="project" value="TreeGrafter"/>
</dbReference>
<dbReference type="SUPFAM" id="SSF51905">
    <property type="entry name" value="FAD/NAD(P)-binding domain"/>
    <property type="match status" value="1"/>
</dbReference>
<dbReference type="GO" id="GO:0005737">
    <property type="term" value="C:cytoplasm"/>
    <property type="evidence" value="ECO:0007669"/>
    <property type="project" value="TreeGrafter"/>
</dbReference>
<dbReference type="PANTHER" id="PTHR43735:SF2">
    <property type="entry name" value="FE-REGULATED PROTEIN 8"/>
    <property type="match status" value="1"/>
</dbReference>
<dbReference type="InterPro" id="IPR036188">
    <property type="entry name" value="FAD/NAD-bd_sf"/>
</dbReference>
<dbReference type="OrthoDB" id="202203at2759"/>
<dbReference type="InterPro" id="IPR023753">
    <property type="entry name" value="FAD/NAD-binding_dom"/>
</dbReference>
<dbReference type="Proteomes" id="UP000308199">
    <property type="component" value="Unassembled WGS sequence"/>
</dbReference>
<keyword evidence="3" id="KW-1185">Reference proteome</keyword>
<evidence type="ECO:0000259" key="1">
    <source>
        <dbReference type="Pfam" id="PF07992"/>
    </source>
</evidence>
<protein>
    <recommendedName>
        <fullName evidence="1">FAD/NAD(P)-binding domain-containing protein</fullName>
    </recommendedName>
</protein>
<dbReference type="PRINTS" id="PR00411">
    <property type="entry name" value="PNDRDTASEI"/>
</dbReference>
<proteinExistence type="predicted"/>
<dbReference type="GO" id="GO:0050660">
    <property type="term" value="F:flavin adenine dinucleotide binding"/>
    <property type="evidence" value="ECO:0007669"/>
    <property type="project" value="TreeGrafter"/>
</dbReference>
<reference evidence="2 3" key="1">
    <citation type="submission" date="2019-02" db="EMBL/GenBank/DDBJ databases">
        <title>Genome sequencing of the rare red list fungi Phellinidium pouzarii.</title>
        <authorList>
            <person name="Buettner E."/>
            <person name="Kellner H."/>
        </authorList>
    </citation>
    <scope>NUCLEOTIDE SEQUENCE [LARGE SCALE GENOMIC DNA]</scope>
    <source>
        <strain evidence="2 3">DSM 108285</strain>
    </source>
</reference>
<comment type="caution">
    <text evidence="2">The sequence shown here is derived from an EMBL/GenBank/DDBJ whole genome shotgun (WGS) entry which is preliminary data.</text>
</comment>
<dbReference type="PRINTS" id="PR00368">
    <property type="entry name" value="FADPNR"/>
</dbReference>
<sequence>MQNVIVLGGSYGGARAAQLIAQGLGKNFRVIMIDRNSHASHLYVIPRMGVLPGHEHKSFIPYRGIFNPANPSTGASDVPSANRHLVLHAHVTALTSHSVTISRTFPEYGLHSPVIPYKYAVYALGSRLPAPIDLWSKDENSLVTQPYSDDPEAAQVSKEQIVKEYGGTKPEGIEWLKRCQDRIRRAGSVLCVGGGALGVQFATDIKSLYPEKHVTLLHSRHRLLPRFDYDMHSEIMKSMEDFRIDLVLGERLDLKSTLPENVKLNERGQRIVRTLKGREVAADLLLLCTGQVPNTGLIGEMSPDSIDPETKLAYVLPTMQLGVIPSEPVADDISSGLRTLSVGSSSENGYASGLELGEEDQLPDEPLPETPFPHIFVIGDSADAFGAIKAGHTAYWQGEVAARNIIRLASLDTGAEDPTGFSVESGSAYGGEEKEPLKLERYNPGPPAIKVSLGIGSKSLYEINGVIGRKDTIEADDMDAGSAWGFFGLHEMKPEDMYE</sequence>
<gene>
    <name evidence="2" type="ORF">EW145_g4104</name>
</gene>
<organism evidence="2 3">
    <name type="scientific">Phellinidium pouzarii</name>
    <dbReference type="NCBI Taxonomy" id="167371"/>
    <lineage>
        <taxon>Eukaryota</taxon>
        <taxon>Fungi</taxon>
        <taxon>Dikarya</taxon>
        <taxon>Basidiomycota</taxon>
        <taxon>Agaricomycotina</taxon>
        <taxon>Agaricomycetes</taxon>
        <taxon>Hymenochaetales</taxon>
        <taxon>Hymenochaetaceae</taxon>
        <taxon>Phellinidium</taxon>
    </lineage>
</organism>
<dbReference type="Pfam" id="PF07992">
    <property type="entry name" value="Pyr_redox_2"/>
    <property type="match status" value="1"/>
</dbReference>
<evidence type="ECO:0000313" key="2">
    <source>
        <dbReference type="EMBL" id="THH06413.1"/>
    </source>
</evidence>